<keyword evidence="9" id="KW-1185">Reference proteome</keyword>
<keyword evidence="4 7" id="KW-1133">Transmembrane helix</keyword>
<name>A0ABT2HXJ9_9MICO</name>
<feature type="transmembrane region" description="Helical" evidence="7">
    <location>
        <begin position="104"/>
        <end position="126"/>
    </location>
</feature>
<dbReference type="NCBIfam" id="TIGR00945">
    <property type="entry name" value="tatC"/>
    <property type="match status" value="1"/>
</dbReference>
<evidence type="ECO:0000256" key="2">
    <source>
        <dbReference type="ARBA" id="ARBA00022692"/>
    </source>
</evidence>
<evidence type="ECO:0000313" key="9">
    <source>
        <dbReference type="Proteomes" id="UP001525379"/>
    </source>
</evidence>
<organism evidence="8 9">
    <name type="scientific">Pseudoclavibacter albus</name>
    <dbReference type="NCBI Taxonomy" id="272241"/>
    <lineage>
        <taxon>Bacteria</taxon>
        <taxon>Bacillati</taxon>
        <taxon>Actinomycetota</taxon>
        <taxon>Actinomycetes</taxon>
        <taxon>Micrococcales</taxon>
        <taxon>Microbacteriaceae</taxon>
        <taxon>Pseudoclavibacter</taxon>
    </lineage>
</organism>
<keyword evidence="5 7" id="KW-0811">Translocation</keyword>
<keyword evidence="3 7" id="KW-0653">Protein transport</keyword>
<evidence type="ECO:0000256" key="5">
    <source>
        <dbReference type="ARBA" id="ARBA00023010"/>
    </source>
</evidence>
<dbReference type="EMBL" id="JALXSQ010000018">
    <property type="protein sequence ID" value="MCT2042855.1"/>
    <property type="molecule type" value="Genomic_DNA"/>
</dbReference>
<evidence type="ECO:0000256" key="3">
    <source>
        <dbReference type="ARBA" id="ARBA00022927"/>
    </source>
</evidence>
<evidence type="ECO:0000256" key="6">
    <source>
        <dbReference type="ARBA" id="ARBA00023136"/>
    </source>
</evidence>
<dbReference type="Pfam" id="PF00902">
    <property type="entry name" value="TatC"/>
    <property type="match status" value="1"/>
</dbReference>
<keyword evidence="7" id="KW-1003">Cell membrane</keyword>
<feature type="transmembrane region" description="Helical" evidence="7">
    <location>
        <begin position="213"/>
        <end position="232"/>
    </location>
</feature>
<dbReference type="PANTHER" id="PTHR30371:SF0">
    <property type="entry name" value="SEC-INDEPENDENT PROTEIN TRANSLOCASE PROTEIN TATC, CHLOROPLASTIC-RELATED"/>
    <property type="match status" value="1"/>
</dbReference>
<gene>
    <name evidence="7 8" type="primary">tatC</name>
    <name evidence="8" type="ORF">M3D15_05840</name>
</gene>
<evidence type="ECO:0000256" key="7">
    <source>
        <dbReference type="HAMAP-Rule" id="MF_00902"/>
    </source>
</evidence>
<dbReference type="Proteomes" id="UP001525379">
    <property type="component" value="Unassembled WGS sequence"/>
</dbReference>
<comment type="subunit">
    <text evidence="7">The Tat system comprises two distinct complexes: a TatABC complex, containing multiple copies of TatA, TatB and TatC subunits, and a separate TatA complex, containing only TatA subunits. Substrates initially bind to the TatABC complex, which probably triggers association of the separate TatA complex to form the active translocon.</text>
</comment>
<keyword evidence="2 7" id="KW-0812">Transmembrane</keyword>
<comment type="subcellular location">
    <subcellularLocation>
        <location evidence="7">Cell membrane</location>
        <topology evidence="7">Multi-pass membrane protein</topology>
    </subcellularLocation>
    <subcellularLocation>
        <location evidence="1">Membrane</location>
        <topology evidence="1">Multi-pass membrane protein</topology>
    </subcellularLocation>
</comment>
<evidence type="ECO:0000256" key="4">
    <source>
        <dbReference type="ARBA" id="ARBA00022989"/>
    </source>
</evidence>
<accession>A0ABT2HXJ9</accession>
<sequence length="256" mass="28179">MRLAEHLIEFRNRFIVSVIAIVVGMIAGFILTGPVLDAIRVPIEQLASARAGGVSINFPNVTSAFDIRMQMALTIGIVIAAPVWLYEIWMFLMPGLKKNERRYALSFLGAAVPLFLAGCLTGWFIMPRIVEVMASFAPVQDTVFFDAKYYYSFVLNLCLAVGIAYVVPVVLVMLNFAGVIMGKTILKGWRGAVLVVALFAAMATPAADVLSMFLLMVPMIVLYFLAVGVCMLNDRRRAKRQRAFEEELNAGVVSSL</sequence>
<dbReference type="PRINTS" id="PR01840">
    <property type="entry name" value="TATCFAMILY"/>
</dbReference>
<evidence type="ECO:0000256" key="1">
    <source>
        <dbReference type="ARBA" id="ARBA00004141"/>
    </source>
</evidence>
<dbReference type="HAMAP" id="MF_00902">
    <property type="entry name" value="TatC"/>
    <property type="match status" value="1"/>
</dbReference>
<dbReference type="InterPro" id="IPR002033">
    <property type="entry name" value="TatC"/>
</dbReference>
<keyword evidence="7" id="KW-0813">Transport</keyword>
<dbReference type="PANTHER" id="PTHR30371">
    <property type="entry name" value="SEC-INDEPENDENT PROTEIN TRANSLOCASE PROTEIN TATC"/>
    <property type="match status" value="1"/>
</dbReference>
<proteinExistence type="inferred from homology"/>
<comment type="caution">
    <text evidence="8">The sequence shown here is derived from an EMBL/GenBank/DDBJ whole genome shotgun (WGS) entry which is preliminary data.</text>
</comment>
<comment type="function">
    <text evidence="7">Part of the twin-arginine translocation (Tat) system that transports large folded proteins containing a characteristic twin-arginine motif in their signal peptide across membranes. Together with TatB, TatC is part of a receptor directly interacting with Tat signal peptides.</text>
</comment>
<keyword evidence="6 7" id="KW-0472">Membrane</keyword>
<protein>
    <recommendedName>
        <fullName evidence="7">Sec-independent protein translocase protein TatC</fullName>
    </recommendedName>
</protein>
<feature type="transmembrane region" description="Helical" evidence="7">
    <location>
        <begin position="71"/>
        <end position="92"/>
    </location>
</feature>
<evidence type="ECO:0000313" key="8">
    <source>
        <dbReference type="EMBL" id="MCT2042855.1"/>
    </source>
</evidence>
<feature type="transmembrane region" description="Helical" evidence="7">
    <location>
        <begin position="149"/>
        <end position="176"/>
    </location>
</feature>
<feature type="transmembrane region" description="Helical" evidence="7">
    <location>
        <begin position="188"/>
        <end position="207"/>
    </location>
</feature>
<comment type="similarity">
    <text evidence="7">Belongs to the TatC family.</text>
</comment>
<reference evidence="8 9" key="1">
    <citation type="submission" date="2022-04" db="EMBL/GenBank/DDBJ databases">
        <title>Human microbiome associated bacterial genomes.</title>
        <authorList>
            <person name="Sandstrom S."/>
            <person name="Salamzade R."/>
            <person name="Kalan L.R."/>
        </authorList>
    </citation>
    <scope>NUCLEOTIDE SEQUENCE [LARGE SCALE GENOMIC DNA]</scope>
    <source>
        <strain evidence="9">p3-SID1799</strain>
    </source>
</reference>
<feature type="transmembrane region" description="Helical" evidence="7">
    <location>
        <begin position="12"/>
        <end position="31"/>
    </location>
</feature>